<name>A0A2W5XTH4_9MICO</name>
<sequence length="100" mass="11452">MAAYISIDMTPHDPEAIAEYERNVQPILASYGGRVIARDEDPIIAEGRREPRLAVLIRFPDKAAFRRFYESDEYAPWKEFRLRNATEDAIVLEGPDDLAV</sequence>
<dbReference type="PANTHER" id="PTHR41521">
    <property type="match status" value="1"/>
</dbReference>
<evidence type="ECO:0000313" key="2">
    <source>
        <dbReference type="EMBL" id="PZR53378.1"/>
    </source>
</evidence>
<dbReference type="InterPro" id="IPR010753">
    <property type="entry name" value="DUF1330"/>
</dbReference>
<dbReference type="EMBL" id="QKWH01000004">
    <property type="protein sequence ID" value="PZR53378.1"/>
    <property type="molecule type" value="Genomic_DNA"/>
</dbReference>
<evidence type="ECO:0000313" key="3">
    <source>
        <dbReference type="Proteomes" id="UP000248783"/>
    </source>
</evidence>
<proteinExistence type="predicted"/>
<dbReference type="Proteomes" id="UP000248783">
    <property type="component" value="Unassembled WGS sequence"/>
</dbReference>
<gene>
    <name evidence="2" type="ORF">DNL40_07625</name>
</gene>
<organism evidence="2 3">
    <name type="scientific">Xylanimonas oleitrophica</name>
    <dbReference type="NCBI Taxonomy" id="2607479"/>
    <lineage>
        <taxon>Bacteria</taxon>
        <taxon>Bacillati</taxon>
        <taxon>Actinomycetota</taxon>
        <taxon>Actinomycetes</taxon>
        <taxon>Micrococcales</taxon>
        <taxon>Promicromonosporaceae</taxon>
        <taxon>Xylanimonas</taxon>
    </lineage>
</organism>
<feature type="domain" description="DUF1330" evidence="1">
    <location>
        <begin position="3"/>
        <end position="94"/>
    </location>
</feature>
<dbReference type="Pfam" id="PF07045">
    <property type="entry name" value="DUF1330"/>
    <property type="match status" value="1"/>
</dbReference>
<dbReference type="SUPFAM" id="SSF54909">
    <property type="entry name" value="Dimeric alpha+beta barrel"/>
    <property type="match status" value="1"/>
</dbReference>
<dbReference type="RefSeq" id="WP_111250656.1">
    <property type="nucleotide sequence ID" value="NZ_QKWH01000004.1"/>
</dbReference>
<accession>A0A2W5XTH4</accession>
<keyword evidence="3" id="KW-1185">Reference proteome</keyword>
<protein>
    <recommendedName>
        <fullName evidence="1">DUF1330 domain-containing protein</fullName>
    </recommendedName>
</protein>
<dbReference type="Gene3D" id="3.30.70.100">
    <property type="match status" value="1"/>
</dbReference>
<comment type="caution">
    <text evidence="2">The sequence shown here is derived from an EMBL/GenBank/DDBJ whole genome shotgun (WGS) entry which is preliminary data.</text>
</comment>
<dbReference type="PANTHER" id="PTHR41521:SF4">
    <property type="entry name" value="BLR0684 PROTEIN"/>
    <property type="match status" value="1"/>
</dbReference>
<evidence type="ECO:0000259" key="1">
    <source>
        <dbReference type="Pfam" id="PF07045"/>
    </source>
</evidence>
<dbReference type="AlphaFoldDB" id="A0A2W5XTH4"/>
<dbReference type="InterPro" id="IPR011008">
    <property type="entry name" value="Dimeric_a/b-barrel"/>
</dbReference>
<reference evidence="2 3" key="1">
    <citation type="submission" date="2018-06" db="EMBL/GenBank/DDBJ databases">
        <title>Whole genome sequencing of a novel hydrocarbon degrading bacterial strain, PW21 isolated from oil contaminated produced water sample.</title>
        <authorList>
            <person name="Nagkirti P."/>
            <person name="Shaikh A."/>
            <person name="Gowdaman V."/>
            <person name="Engineer A.E."/>
            <person name="Dagar S."/>
            <person name="Dhakephalkar P.K."/>
        </authorList>
    </citation>
    <scope>NUCLEOTIDE SEQUENCE [LARGE SCALE GENOMIC DNA]</scope>
    <source>
        <strain evidence="2 3">PW21</strain>
    </source>
</reference>